<protein>
    <submittedName>
        <fullName evidence="3">Uncharacterized protein</fullName>
    </submittedName>
</protein>
<evidence type="ECO:0000256" key="2">
    <source>
        <dbReference type="SAM" id="Phobius"/>
    </source>
</evidence>
<dbReference type="EMBL" id="KB446560">
    <property type="protein sequence ID" value="EME81101.1"/>
    <property type="molecule type" value="Genomic_DNA"/>
</dbReference>
<dbReference type="HOGENOM" id="CLU_458637_0_0_1"/>
<sequence>MLQVGLFLVVCRHGVKSNLIQAGRSGQVRSGQGAGALRTPSNRGRGVKWADATPDTKRDGRLAAYDRPVWSNVMSLGYPAACNMFPFYSQQSSESGRSVRTTNETDREIQQALGCPRNWLAAVACTLFYCSATLLTDDLYGGSRIVRAIIRTVFRVCAARMIDIDYAIGVVWLTIWIVLGLIRTVVGRRILSASMSFATSVPSNHSQDTMTAQLTPVAYDSQGVSLGRYPEVPDNVSLARSEIFIGCYVGCLFIDESIPPFRLFTAPQSRRRTSALINETVRAGRAVSQASVRSIATRTWPWRAVEGFHAKEIWNETWLQTELAHCWFEEEEEEEEQELLSDAKQRPEFAAIELHDAAASERGLSIQASEANPMRCIAEHTSIPVPKVYFSVHKHRPGHILSWSASGAKDCTLYETLSEESREDLLRQLKRRFEELRALQPPDFHRWLRGGHRISSRYPSHCESTSAWYGNRLRPYWQNILDQFLQQYSDELEMEIIRQTCPGSVWPSIAPYFEHSSDDLMVVGTRQNQAAHAVSAGANLFELMHVSNHISSTCKTTPGGPHPYKQWPRVGLVGSAAANLDTAATARENPKISQK</sequence>
<proteinExistence type="predicted"/>
<dbReference type="GeneID" id="19333560"/>
<feature type="region of interest" description="Disordered" evidence="1">
    <location>
        <begin position="27"/>
        <end position="52"/>
    </location>
</feature>
<dbReference type="VEuPathDB" id="FungiDB:MYCFIDRAFT_176420"/>
<evidence type="ECO:0000256" key="1">
    <source>
        <dbReference type="SAM" id="MobiDB-lite"/>
    </source>
</evidence>
<keyword evidence="2" id="KW-0472">Membrane</keyword>
<feature type="transmembrane region" description="Helical" evidence="2">
    <location>
        <begin position="166"/>
        <end position="186"/>
    </location>
</feature>
<reference evidence="3 4" key="1">
    <citation type="journal article" date="2012" name="PLoS Pathog.">
        <title>Diverse lifestyles and strategies of plant pathogenesis encoded in the genomes of eighteen Dothideomycetes fungi.</title>
        <authorList>
            <person name="Ohm R.A."/>
            <person name="Feau N."/>
            <person name="Henrissat B."/>
            <person name="Schoch C.L."/>
            <person name="Horwitz B.A."/>
            <person name="Barry K.W."/>
            <person name="Condon B.J."/>
            <person name="Copeland A.C."/>
            <person name="Dhillon B."/>
            <person name="Glaser F."/>
            <person name="Hesse C.N."/>
            <person name="Kosti I."/>
            <person name="LaButti K."/>
            <person name="Lindquist E.A."/>
            <person name="Lucas S."/>
            <person name="Salamov A.A."/>
            <person name="Bradshaw R.E."/>
            <person name="Ciuffetti L."/>
            <person name="Hamelin R.C."/>
            <person name="Kema G.H.J."/>
            <person name="Lawrence C."/>
            <person name="Scott J.A."/>
            <person name="Spatafora J.W."/>
            <person name="Turgeon B.G."/>
            <person name="de Wit P.J.G.M."/>
            <person name="Zhong S."/>
            <person name="Goodwin S.B."/>
            <person name="Grigoriev I.V."/>
        </authorList>
    </citation>
    <scope>NUCLEOTIDE SEQUENCE [LARGE SCALE GENOMIC DNA]</scope>
    <source>
        <strain evidence="3 4">CIRAD86</strain>
    </source>
</reference>
<dbReference type="RefSeq" id="XP_007928383.1">
    <property type="nucleotide sequence ID" value="XM_007930192.1"/>
</dbReference>
<dbReference type="OrthoDB" id="8300194at2759"/>
<keyword evidence="2" id="KW-1133">Transmembrane helix</keyword>
<dbReference type="Proteomes" id="UP000016932">
    <property type="component" value="Unassembled WGS sequence"/>
</dbReference>
<name>M3A8Z8_PSEFD</name>
<evidence type="ECO:0000313" key="3">
    <source>
        <dbReference type="EMBL" id="EME81101.1"/>
    </source>
</evidence>
<dbReference type="KEGG" id="pfj:MYCFIDRAFT_176420"/>
<dbReference type="AlphaFoldDB" id="M3A8Z8"/>
<gene>
    <name evidence="3" type="ORF">MYCFIDRAFT_176420</name>
</gene>
<keyword evidence="2" id="KW-0812">Transmembrane</keyword>
<organism evidence="3 4">
    <name type="scientific">Pseudocercospora fijiensis (strain CIRAD86)</name>
    <name type="common">Black leaf streak disease fungus</name>
    <name type="synonym">Mycosphaerella fijiensis</name>
    <dbReference type="NCBI Taxonomy" id="383855"/>
    <lineage>
        <taxon>Eukaryota</taxon>
        <taxon>Fungi</taxon>
        <taxon>Dikarya</taxon>
        <taxon>Ascomycota</taxon>
        <taxon>Pezizomycotina</taxon>
        <taxon>Dothideomycetes</taxon>
        <taxon>Dothideomycetidae</taxon>
        <taxon>Mycosphaerellales</taxon>
        <taxon>Mycosphaerellaceae</taxon>
        <taxon>Pseudocercospora</taxon>
    </lineage>
</organism>
<evidence type="ECO:0000313" key="4">
    <source>
        <dbReference type="Proteomes" id="UP000016932"/>
    </source>
</evidence>
<keyword evidence="4" id="KW-1185">Reference proteome</keyword>
<accession>M3A8Z8</accession>